<dbReference type="OrthoDB" id="9810452at2"/>
<dbReference type="SUPFAM" id="SSF81593">
    <property type="entry name" value="Nucleotidyltransferase substrate binding subunit/domain"/>
    <property type="match status" value="1"/>
</dbReference>
<proteinExistence type="predicted"/>
<accession>E3CVM4</accession>
<keyword evidence="1" id="KW-0808">Transferase</keyword>
<dbReference type="AlphaFoldDB" id="E3CVM4"/>
<dbReference type="Gene3D" id="1.20.120.330">
    <property type="entry name" value="Nucleotidyltransferases domain 2"/>
    <property type="match status" value="1"/>
</dbReference>
<dbReference type="Pfam" id="PF08780">
    <property type="entry name" value="NTase_sub_bind"/>
    <property type="match status" value="1"/>
</dbReference>
<dbReference type="Proteomes" id="UP000005096">
    <property type="component" value="Chromosome"/>
</dbReference>
<dbReference type="PaxDb" id="584708-Apau_1799"/>
<keyword evidence="2" id="KW-1185">Reference proteome</keyword>
<organism evidence="1 2">
    <name type="scientific">Aminomonas paucivorans DSM 12260</name>
    <dbReference type="NCBI Taxonomy" id="584708"/>
    <lineage>
        <taxon>Bacteria</taxon>
        <taxon>Thermotogati</taxon>
        <taxon>Synergistota</taxon>
        <taxon>Synergistia</taxon>
        <taxon>Synergistales</taxon>
        <taxon>Synergistaceae</taxon>
        <taxon>Aminomonas</taxon>
    </lineage>
</organism>
<evidence type="ECO:0000313" key="2">
    <source>
        <dbReference type="Proteomes" id="UP000005096"/>
    </source>
</evidence>
<dbReference type="eggNOG" id="COG2445">
    <property type="taxonomic scope" value="Bacteria"/>
</dbReference>
<gene>
    <name evidence="1" type="ORF">Apau_1799</name>
</gene>
<dbReference type="RefSeq" id="WP_006301443.1">
    <property type="nucleotide sequence ID" value="NZ_CM001022.1"/>
</dbReference>
<dbReference type="EMBL" id="CM001022">
    <property type="protein sequence ID" value="EFQ24215.1"/>
    <property type="molecule type" value="Genomic_DNA"/>
</dbReference>
<dbReference type="STRING" id="584708.Apau_1799"/>
<dbReference type="HOGENOM" id="CLU_118479_2_0_0"/>
<dbReference type="InterPro" id="IPR010235">
    <property type="entry name" value="HepT"/>
</dbReference>
<sequence length="133" mass="14979">MERLVERLDDAKRSLVTLTEALALEAPSPLERDGAIQRFEYTFEALWKLGQRYLYVVEALQANSPNGVFRNLALAGLLSQEETSLALAMAQDRNLTVHTYLEPLAVRIHGNLPLYRGLMEVLLERIEAALARS</sequence>
<name>E3CVM4_9BACT</name>
<evidence type="ECO:0000313" key="1">
    <source>
        <dbReference type="EMBL" id="EFQ24215.1"/>
    </source>
</evidence>
<protein>
    <submittedName>
        <fullName evidence="1">Nucleotidyltransferase substrate binding protein, HI0074 family</fullName>
    </submittedName>
</protein>
<dbReference type="GO" id="GO:0016740">
    <property type="term" value="F:transferase activity"/>
    <property type="evidence" value="ECO:0007669"/>
    <property type="project" value="UniProtKB-KW"/>
</dbReference>
<reference evidence="1 2" key="1">
    <citation type="journal article" date="2010" name="Stand. Genomic Sci.">
        <title>Non-contiguous finished genome sequence of Aminomonas paucivorans type strain (GLU-3).</title>
        <authorList>
            <person name="Pitluck S."/>
            <person name="Yasawong M."/>
            <person name="Held B."/>
            <person name="Lapidus A."/>
            <person name="Nolan M."/>
            <person name="Copeland A."/>
            <person name="Lucas S."/>
            <person name="Del Rio T.G."/>
            <person name="Tice H."/>
            <person name="Cheng J.F."/>
            <person name="Chertkov O."/>
            <person name="Goodwin L."/>
            <person name="Tapia R."/>
            <person name="Han C."/>
            <person name="Liolios K."/>
            <person name="Ivanova N."/>
            <person name="Mavromatis K."/>
            <person name="Ovchinnikova G."/>
            <person name="Pati A."/>
            <person name="Chen A."/>
            <person name="Palaniappan K."/>
            <person name="Land M."/>
            <person name="Hauser L."/>
            <person name="Chang Y.J."/>
            <person name="Jeffries C.D."/>
            <person name="Pukall R."/>
            <person name="Spring S."/>
            <person name="Rohde M."/>
            <person name="Sikorski J."/>
            <person name="Goker M."/>
            <person name="Woyke T."/>
            <person name="Bristow J."/>
            <person name="Eisen J.A."/>
            <person name="Markowitz V."/>
            <person name="Hugenholtz P."/>
            <person name="Kyrpides N.C."/>
            <person name="Klenk H.P."/>
        </authorList>
    </citation>
    <scope>NUCLEOTIDE SEQUENCE [LARGE SCALE GENOMIC DNA]</scope>
    <source>
        <strain evidence="1 2">DSM 12260</strain>
    </source>
</reference>